<dbReference type="InterPro" id="IPR028939">
    <property type="entry name" value="P5C_Rdtase_cat_N"/>
</dbReference>
<sequence>MISVVILGAGNVATHLFKAFEKAENIVVNQWYNRSLKTIKPYKNKIEIIDDLALLNDADVYIIAVSDDAIAELSEQLPFENKLVVHTSGGVGVYDIDKKHKRGVFYPLQTFSKDAEMDFKSVPICIETIDKKDYHILKALAISIGSPTKKVNSDQRRVLHLAAVFVNNFTNQLYRIGHEITESEGAEFDLLKPLILETAKKVQELSPYMAQTGPAKRHDKKTIKKHLKILKNEQHKDIYKLLTKSIQNTHGTSTGSATNFEKNTHNGRKKL</sequence>
<dbReference type="Pfam" id="PF03807">
    <property type="entry name" value="F420_oxidored"/>
    <property type="match status" value="1"/>
</dbReference>
<dbReference type="InterPro" id="IPR018931">
    <property type="entry name" value="DUF2520"/>
</dbReference>
<dbReference type="Proteomes" id="UP001597163">
    <property type="component" value="Unassembled WGS sequence"/>
</dbReference>
<dbReference type="EMBL" id="JBHTLJ010000002">
    <property type="protein sequence ID" value="MFD1162526.1"/>
    <property type="molecule type" value="Genomic_DNA"/>
</dbReference>
<dbReference type="SUPFAM" id="SSF48179">
    <property type="entry name" value="6-phosphogluconate dehydrogenase C-terminal domain-like"/>
    <property type="match status" value="1"/>
</dbReference>
<dbReference type="Pfam" id="PF10728">
    <property type="entry name" value="DUF2520"/>
    <property type="match status" value="1"/>
</dbReference>
<comment type="caution">
    <text evidence="4">The sequence shown here is derived from an EMBL/GenBank/DDBJ whole genome shotgun (WGS) entry which is preliminary data.</text>
</comment>
<feature type="domain" description="Pyrroline-5-carboxylate reductase catalytic N-terminal" evidence="2">
    <location>
        <begin position="4"/>
        <end position="87"/>
    </location>
</feature>
<dbReference type="InterPro" id="IPR037108">
    <property type="entry name" value="TM1727-like_C_sf"/>
</dbReference>
<evidence type="ECO:0000259" key="2">
    <source>
        <dbReference type="Pfam" id="PF03807"/>
    </source>
</evidence>
<dbReference type="SUPFAM" id="SSF51735">
    <property type="entry name" value="NAD(P)-binding Rossmann-fold domains"/>
    <property type="match status" value="1"/>
</dbReference>
<dbReference type="InterPro" id="IPR008927">
    <property type="entry name" value="6-PGluconate_DH-like_C_sf"/>
</dbReference>
<feature type="region of interest" description="Disordered" evidence="1">
    <location>
        <begin position="250"/>
        <end position="271"/>
    </location>
</feature>
<evidence type="ECO:0000259" key="3">
    <source>
        <dbReference type="Pfam" id="PF10728"/>
    </source>
</evidence>
<feature type="compositionally biased region" description="Polar residues" evidence="1">
    <location>
        <begin position="250"/>
        <end position="261"/>
    </location>
</feature>
<dbReference type="Gene3D" id="1.10.1040.20">
    <property type="entry name" value="ProC-like, C-terminal domain"/>
    <property type="match status" value="1"/>
</dbReference>
<dbReference type="RefSeq" id="WP_311938944.1">
    <property type="nucleotide sequence ID" value="NZ_JAVSCK010000002.1"/>
</dbReference>
<keyword evidence="5" id="KW-1185">Reference proteome</keyword>
<reference evidence="5" key="1">
    <citation type="journal article" date="2019" name="Int. J. Syst. Evol. Microbiol.">
        <title>The Global Catalogue of Microorganisms (GCM) 10K type strain sequencing project: providing services to taxonomists for standard genome sequencing and annotation.</title>
        <authorList>
            <consortium name="The Broad Institute Genomics Platform"/>
            <consortium name="The Broad Institute Genome Sequencing Center for Infectious Disease"/>
            <person name="Wu L."/>
            <person name="Ma J."/>
        </authorList>
    </citation>
    <scope>NUCLEOTIDE SEQUENCE [LARGE SCALE GENOMIC DNA]</scope>
    <source>
        <strain evidence="5">CCUG 63246</strain>
    </source>
</reference>
<dbReference type="PANTHER" id="PTHR40459:SF1">
    <property type="entry name" value="CONSERVED HYPOTHETICAL ALANINE AND LEUCINE RICH PROTEIN"/>
    <property type="match status" value="1"/>
</dbReference>
<gene>
    <name evidence="4" type="ORF">ACFQ2E_08870</name>
</gene>
<evidence type="ECO:0000313" key="4">
    <source>
        <dbReference type="EMBL" id="MFD1162526.1"/>
    </source>
</evidence>
<evidence type="ECO:0000313" key="5">
    <source>
        <dbReference type="Proteomes" id="UP001597163"/>
    </source>
</evidence>
<dbReference type="Gene3D" id="3.40.50.720">
    <property type="entry name" value="NAD(P)-binding Rossmann-like Domain"/>
    <property type="match status" value="1"/>
</dbReference>
<name>A0ABW3RBX1_9FLAO</name>
<evidence type="ECO:0000256" key="1">
    <source>
        <dbReference type="SAM" id="MobiDB-lite"/>
    </source>
</evidence>
<dbReference type="PANTHER" id="PTHR40459">
    <property type="entry name" value="CONSERVED HYPOTHETICAL ALANINE AND LEUCINE RICH PROTEIN"/>
    <property type="match status" value="1"/>
</dbReference>
<feature type="domain" description="DUF2520" evidence="3">
    <location>
        <begin position="122"/>
        <end position="246"/>
    </location>
</feature>
<accession>A0ABW3RBX1</accession>
<dbReference type="InterPro" id="IPR036291">
    <property type="entry name" value="NAD(P)-bd_dom_sf"/>
</dbReference>
<proteinExistence type="predicted"/>
<organism evidence="4 5">
    <name type="scientific">Hwangdonia seohaensis</name>
    <dbReference type="NCBI Taxonomy" id="1240727"/>
    <lineage>
        <taxon>Bacteria</taxon>
        <taxon>Pseudomonadati</taxon>
        <taxon>Bacteroidota</taxon>
        <taxon>Flavobacteriia</taxon>
        <taxon>Flavobacteriales</taxon>
        <taxon>Flavobacteriaceae</taxon>
        <taxon>Hwangdonia</taxon>
    </lineage>
</organism>
<protein>
    <submittedName>
        <fullName evidence="4">Rossmann-like and DUF2520 domain-containing protein</fullName>
    </submittedName>
</protein>